<evidence type="ECO:0000313" key="5">
    <source>
        <dbReference type="EMBL" id="EPX79535.1"/>
    </source>
</evidence>
<dbReference type="Gene3D" id="3.40.50.300">
    <property type="entry name" value="P-loop containing nucleotide triphosphate hydrolases"/>
    <property type="match status" value="1"/>
</dbReference>
<dbReference type="InterPro" id="IPR003593">
    <property type="entry name" value="AAA+_ATPase"/>
</dbReference>
<dbReference type="SMART" id="SM00382">
    <property type="entry name" value="AAA"/>
    <property type="match status" value="1"/>
</dbReference>
<reference evidence="6" key="1">
    <citation type="journal article" date="2014" name="Stand. Genomic Sci.">
        <title>Genome sequence of the exopolysaccharide-producing Salipiger mucosus type strain (DSM 16094(T)), a moderately halophilic member of the Roseobacter clade.</title>
        <authorList>
            <person name="Riedel T."/>
            <person name="Spring S."/>
            <person name="Fiebig A."/>
            <person name="Petersen J."/>
            <person name="Kyrpides N.C."/>
            <person name="Goker M."/>
            <person name="Klenk H.P."/>
        </authorList>
    </citation>
    <scope>NUCLEOTIDE SEQUENCE [LARGE SCALE GENOMIC DNA]</scope>
    <source>
        <strain evidence="6">DSM 16094</strain>
    </source>
</reference>
<evidence type="ECO:0000256" key="3">
    <source>
        <dbReference type="ARBA" id="ARBA00022840"/>
    </source>
</evidence>
<dbReference type="EMBL" id="APVH01000036">
    <property type="protein sequence ID" value="EPX79535.1"/>
    <property type="molecule type" value="Genomic_DNA"/>
</dbReference>
<dbReference type="eggNOG" id="COG4136">
    <property type="taxonomic scope" value="Bacteria"/>
</dbReference>
<feature type="domain" description="ABC transporter" evidence="4">
    <location>
        <begin position="5"/>
        <end position="211"/>
    </location>
</feature>
<evidence type="ECO:0000313" key="6">
    <source>
        <dbReference type="Proteomes" id="UP000015347"/>
    </source>
</evidence>
<dbReference type="PANTHER" id="PTHR42781:SF4">
    <property type="entry name" value="SPERMIDINE_PUTRESCINE IMPORT ATP-BINDING PROTEIN POTA"/>
    <property type="match status" value="1"/>
</dbReference>
<dbReference type="GO" id="GO:0016887">
    <property type="term" value="F:ATP hydrolysis activity"/>
    <property type="evidence" value="ECO:0007669"/>
    <property type="project" value="InterPro"/>
</dbReference>
<dbReference type="PROSITE" id="PS50893">
    <property type="entry name" value="ABC_TRANSPORTER_2"/>
    <property type="match status" value="1"/>
</dbReference>
<dbReference type="InterPro" id="IPR003439">
    <property type="entry name" value="ABC_transporter-like_ATP-bd"/>
</dbReference>
<comment type="caution">
    <text evidence="5">The sequence shown here is derived from an EMBL/GenBank/DDBJ whole genome shotgun (WGS) entry which is preliminary data.</text>
</comment>
<dbReference type="PANTHER" id="PTHR42781">
    <property type="entry name" value="SPERMIDINE/PUTRESCINE IMPORT ATP-BINDING PROTEIN POTA"/>
    <property type="match status" value="1"/>
</dbReference>
<gene>
    <name evidence="5" type="ORF">Salmuc_04754</name>
</gene>
<keyword evidence="6" id="KW-1185">Reference proteome</keyword>
<dbReference type="HOGENOM" id="CLU_000604_1_22_5"/>
<dbReference type="STRING" id="1123237.Salmuc_04754"/>
<keyword evidence="2" id="KW-0547">Nucleotide-binding</keyword>
<dbReference type="AlphaFoldDB" id="S9RN70"/>
<dbReference type="InterPro" id="IPR050093">
    <property type="entry name" value="ABC_SmlMolc_Importer"/>
</dbReference>
<dbReference type="Proteomes" id="UP000015347">
    <property type="component" value="Unassembled WGS sequence"/>
</dbReference>
<evidence type="ECO:0000256" key="2">
    <source>
        <dbReference type="ARBA" id="ARBA00022741"/>
    </source>
</evidence>
<evidence type="ECO:0000259" key="4">
    <source>
        <dbReference type="PROSITE" id="PS50893"/>
    </source>
</evidence>
<dbReference type="GO" id="GO:0005524">
    <property type="term" value="F:ATP binding"/>
    <property type="evidence" value="ECO:0007669"/>
    <property type="project" value="UniProtKB-KW"/>
</dbReference>
<dbReference type="RefSeq" id="WP_020041412.1">
    <property type="nucleotide sequence ID" value="NZ_KE557278.1"/>
</dbReference>
<evidence type="ECO:0000256" key="1">
    <source>
        <dbReference type="ARBA" id="ARBA00022448"/>
    </source>
</evidence>
<dbReference type="SUPFAM" id="SSF52540">
    <property type="entry name" value="P-loop containing nucleoside triphosphate hydrolases"/>
    <property type="match status" value="1"/>
</dbReference>
<dbReference type="OrthoDB" id="9802264at2"/>
<dbReference type="Pfam" id="PF00005">
    <property type="entry name" value="ABC_tran"/>
    <property type="match status" value="1"/>
</dbReference>
<accession>S9RN70</accession>
<name>S9RN70_9RHOB</name>
<protein>
    <submittedName>
        <fullName evidence="5">ABC transporter, ATP-binding protein YnjD</fullName>
    </submittedName>
</protein>
<keyword evidence="3 5" id="KW-0067">ATP-binding</keyword>
<dbReference type="InterPro" id="IPR027417">
    <property type="entry name" value="P-loop_NTPase"/>
</dbReference>
<keyword evidence="1" id="KW-0813">Transport</keyword>
<sequence>MAEGLTLDDLRIARGEDELLRLDAHVAPGEVLTVMGPSGSGKSTLLAAVIGTLAPAFSLEGRVWLDGRDITALPPEARRVGILFQDELLFPHLSVGGNLAFGLARSVRGRAARRARVAEALQEVGLAGFEARDPATLSGGQKARVALMRMLLSEPQALLLDEPFSRLDADRRDRVREMVFARARERALPVLMVTHDAEDARAAGGRVVTLD</sequence>
<proteinExistence type="predicted"/>
<organism evidence="5 6">
    <name type="scientific">Salipiger mucosus DSM 16094</name>
    <dbReference type="NCBI Taxonomy" id="1123237"/>
    <lineage>
        <taxon>Bacteria</taxon>
        <taxon>Pseudomonadati</taxon>
        <taxon>Pseudomonadota</taxon>
        <taxon>Alphaproteobacteria</taxon>
        <taxon>Rhodobacterales</taxon>
        <taxon>Roseobacteraceae</taxon>
        <taxon>Salipiger</taxon>
    </lineage>
</organism>